<organism evidence="2">
    <name type="scientific">marine sediment metagenome</name>
    <dbReference type="NCBI Taxonomy" id="412755"/>
    <lineage>
        <taxon>unclassified sequences</taxon>
        <taxon>metagenomes</taxon>
        <taxon>ecological metagenomes</taxon>
    </lineage>
</organism>
<dbReference type="AlphaFoldDB" id="A0A0F9VCZ7"/>
<evidence type="ECO:0000313" key="2">
    <source>
        <dbReference type="EMBL" id="KKN71436.1"/>
    </source>
</evidence>
<dbReference type="EMBL" id="LAZR01000383">
    <property type="protein sequence ID" value="KKN71436.1"/>
    <property type="molecule type" value="Genomic_DNA"/>
</dbReference>
<evidence type="ECO:0000256" key="1">
    <source>
        <dbReference type="SAM" id="Coils"/>
    </source>
</evidence>
<reference evidence="2" key="1">
    <citation type="journal article" date="2015" name="Nature">
        <title>Complex archaea that bridge the gap between prokaryotes and eukaryotes.</title>
        <authorList>
            <person name="Spang A."/>
            <person name="Saw J.H."/>
            <person name="Jorgensen S.L."/>
            <person name="Zaremba-Niedzwiedzka K."/>
            <person name="Martijn J."/>
            <person name="Lind A.E."/>
            <person name="van Eijk R."/>
            <person name="Schleper C."/>
            <person name="Guy L."/>
            <person name="Ettema T.J."/>
        </authorList>
    </citation>
    <scope>NUCLEOTIDE SEQUENCE</scope>
</reference>
<gene>
    <name evidence="2" type="ORF">LCGC14_0420150</name>
</gene>
<protein>
    <submittedName>
        <fullName evidence="2">Uncharacterized protein</fullName>
    </submittedName>
</protein>
<keyword evidence="1" id="KW-0175">Coiled coil</keyword>
<sequence length="76" mass="8988">MPLCRNDKKEMRIEGDKWVCDCDYQRDVVHKQLSHAEALEEIERLKEKFNKIHEALNNHCGASMELLDCLHDIVHD</sequence>
<proteinExistence type="predicted"/>
<accession>A0A0F9VCZ7</accession>
<name>A0A0F9VCZ7_9ZZZZ</name>
<comment type="caution">
    <text evidence="2">The sequence shown here is derived from an EMBL/GenBank/DDBJ whole genome shotgun (WGS) entry which is preliminary data.</text>
</comment>
<feature type="coiled-coil region" evidence="1">
    <location>
        <begin position="28"/>
        <end position="59"/>
    </location>
</feature>